<name>A0A3P8F9E9_9TREM</name>
<evidence type="ECO:0000313" key="2">
    <source>
        <dbReference type="EMBL" id="VDP62370.1"/>
    </source>
</evidence>
<accession>A0A3P8F9E9</accession>
<keyword evidence="3" id="KW-1185">Reference proteome</keyword>
<evidence type="ECO:0000313" key="3">
    <source>
        <dbReference type="Proteomes" id="UP000269396"/>
    </source>
</evidence>
<feature type="chain" id="PRO_5017962947" evidence="1">
    <location>
        <begin position="17"/>
        <end position="37"/>
    </location>
</feature>
<reference evidence="2 3" key="1">
    <citation type="submission" date="2018-11" db="EMBL/GenBank/DDBJ databases">
        <authorList>
            <consortium name="Pathogen Informatics"/>
        </authorList>
    </citation>
    <scope>NUCLEOTIDE SEQUENCE [LARGE SCALE GENOMIC DNA]</scope>
    <source>
        <strain>Denwood</strain>
        <strain evidence="3">Zambia</strain>
    </source>
</reference>
<sequence>MISLLLSLICKGISQTVDDDDTDVEDCNSNVGDEAVK</sequence>
<gene>
    <name evidence="2" type="ORF">SMTD_LOCUS12970</name>
</gene>
<proteinExistence type="predicted"/>
<dbReference type="EMBL" id="UZAL01033008">
    <property type="protein sequence ID" value="VDP62370.1"/>
    <property type="molecule type" value="Genomic_DNA"/>
</dbReference>
<keyword evidence="1" id="KW-0732">Signal</keyword>
<dbReference type="Proteomes" id="UP000269396">
    <property type="component" value="Unassembled WGS sequence"/>
</dbReference>
<evidence type="ECO:0000256" key="1">
    <source>
        <dbReference type="SAM" id="SignalP"/>
    </source>
</evidence>
<dbReference type="AlphaFoldDB" id="A0A3P8F9E9"/>
<organism evidence="2 3">
    <name type="scientific">Schistosoma mattheei</name>
    <dbReference type="NCBI Taxonomy" id="31246"/>
    <lineage>
        <taxon>Eukaryota</taxon>
        <taxon>Metazoa</taxon>
        <taxon>Spiralia</taxon>
        <taxon>Lophotrochozoa</taxon>
        <taxon>Platyhelminthes</taxon>
        <taxon>Trematoda</taxon>
        <taxon>Digenea</taxon>
        <taxon>Strigeidida</taxon>
        <taxon>Schistosomatoidea</taxon>
        <taxon>Schistosomatidae</taxon>
        <taxon>Schistosoma</taxon>
    </lineage>
</organism>
<protein>
    <submittedName>
        <fullName evidence="2">Uncharacterized protein</fullName>
    </submittedName>
</protein>
<feature type="signal peptide" evidence="1">
    <location>
        <begin position="1"/>
        <end position="16"/>
    </location>
</feature>